<evidence type="ECO:0000313" key="3">
    <source>
        <dbReference type="Proteomes" id="UP001597357"/>
    </source>
</evidence>
<evidence type="ECO:0000313" key="2">
    <source>
        <dbReference type="EMBL" id="MFD2697969.1"/>
    </source>
</evidence>
<keyword evidence="1" id="KW-1133">Transmembrane helix</keyword>
<comment type="caution">
    <text evidence="2">The sequence shown here is derived from an EMBL/GenBank/DDBJ whole genome shotgun (WGS) entry which is preliminary data.</text>
</comment>
<accession>A0ABW5SF59</accession>
<dbReference type="Proteomes" id="UP001597357">
    <property type="component" value="Unassembled WGS sequence"/>
</dbReference>
<reference evidence="3" key="1">
    <citation type="journal article" date="2019" name="Int. J. Syst. Evol. Microbiol.">
        <title>The Global Catalogue of Microorganisms (GCM) 10K type strain sequencing project: providing services to taxonomists for standard genome sequencing and annotation.</title>
        <authorList>
            <consortium name="The Broad Institute Genomics Platform"/>
            <consortium name="The Broad Institute Genome Sequencing Center for Infectious Disease"/>
            <person name="Wu L."/>
            <person name="Ma J."/>
        </authorList>
    </citation>
    <scope>NUCLEOTIDE SEQUENCE [LARGE SCALE GENOMIC DNA]</scope>
    <source>
        <strain evidence="3">KCTC 42255</strain>
    </source>
</reference>
<sequence>MKYVIFVIIGLAIALAAFNISMLDLNHIMSKESSIALAGVLASLCVLVLMLILLVSRSIQKKYQDQE</sequence>
<gene>
    <name evidence="2" type="ORF">ACFSQ0_08200</name>
</gene>
<keyword evidence="3" id="KW-1185">Reference proteome</keyword>
<dbReference type="RefSeq" id="WP_147861989.1">
    <property type="nucleotide sequence ID" value="NZ_JBHULZ010000041.1"/>
</dbReference>
<name>A0ABW5SF59_9FLAO</name>
<keyword evidence="1" id="KW-0812">Transmembrane</keyword>
<feature type="transmembrane region" description="Helical" evidence="1">
    <location>
        <begin position="35"/>
        <end position="55"/>
    </location>
</feature>
<evidence type="ECO:0000256" key="1">
    <source>
        <dbReference type="SAM" id="Phobius"/>
    </source>
</evidence>
<dbReference type="EMBL" id="JBHULZ010000041">
    <property type="protein sequence ID" value="MFD2697969.1"/>
    <property type="molecule type" value="Genomic_DNA"/>
</dbReference>
<protein>
    <submittedName>
        <fullName evidence="2">Uncharacterized protein</fullName>
    </submittedName>
</protein>
<organism evidence="2 3">
    <name type="scientific">Mesonia sediminis</name>
    <dbReference type="NCBI Taxonomy" id="1703946"/>
    <lineage>
        <taxon>Bacteria</taxon>
        <taxon>Pseudomonadati</taxon>
        <taxon>Bacteroidota</taxon>
        <taxon>Flavobacteriia</taxon>
        <taxon>Flavobacteriales</taxon>
        <taxon>Flavobacteriaceae</taxon>
        <taxon>Mesonia</taxon>
    </lineage>
</organism>
<proteinExistence type="predicted"/>
<keyword evidence="1" id="KW-0472">Membrane</keyword>